<dbReference type="AlphaFoldDB" id="A0A543BLY3"/>
<proteinExistence type="inferred from homology"/>
<evidence type="ECO:0000256" key="4">
    <source>
        <dbReference type="ARBA" id="ARBA00023277"/>
    </source>
</evidence>
<protein>
    <recommendedName>
        <fullName evidence="9">Beta-glucosidase</fullName>
        <ecNumber evidence="9">3.2.1.21</ecNumber>
    </recommendedName>
</protein>
<sequence length="462" mass="50160">MSPDPVRPVLPAGFRWSAATSALQIEGSPHADGGGRSIWDDFIATPGAVKDGSSADPACDSYRRSDADVALASGLRLDRYRFSIPWARVQPDGRGTGNTAALDHYSRFVDALLAAGVTPFPTLYHWEMPTAVEEDGGWLNRDNAERFAEYASIVAARLGDRVAHWYTLNEPAMTTLQGYATGALAPGRQLLFDALPTVHHQLLAHARAAAALRAQGAAQVGLVNNHTWVQPLHDTAEDQAAALTYDTIHNGVFREPLLAGTYPDLEAFGLPDMPVHDGDLALIGSSIDFYGINFYNPTTVTAADPSSPIPFDIVPTPGAAVTGFGPEWPIVPEALRDLLIDLQGRYPEMPAVIIGENGASFPEPERAGRVDDKDRIDYLARHIAAVAEAVAAGVPVEEYTVWSLLDNWEWADGYTQRFGLVHVDFASGERTPKASYDWYRDLISSSRSENVQIPTTQEEATR</sequence>
<evidence type="ECO:0000256" key="3">
    <source>
        <dbReference type="ARBA" id="ARBA00023001"/>
    </source>
</evidence>
<dbReference type="EMBL" id="VFOX01000001">
    <property type="protein sequence ID" value="TQL85839.1"/>
    <property type="molecule type" value="Genomic_DNA"/>
</dbReference>
<keyword evidence="4" id="KW-0119">Carbohydrate metabolism</keyword>
<feature type="binding site" evidence="8">
    <location>
        <position position="402"/>
    </location>
    <ligand>
        <name>substrate</name>
    </ligand>
</feature>
<comment type="similarity">
    <text evidence="1 9">Belongs to the glycosyl hydrolase 1 family.</text>
</comment>
<feature type="binding site" evidence="8">
    <location>
        <position position="125"/>
    </location>
    <ligand>
        <name>substrate</name>
    </ligand>
</feature>
<dbReference type="Proteomes" id="UP000317209">
    <property type="component" value="Unassembled WGS sequence"/>
</dbReference>
<dbReference type="PANTHER" id="PTHR10353:SF36">
    <property type="entry name" value="LP05116P"/>
    <property type="match status" value="1"/>
</dbReference>
<evidence type="ECO:0000256" key="9">
    <source>
        <dbReference type="RuleBase" id="RU361175"/>
    </source>
</evidence>
<feature type="active site" description="Nucleophile" evidence="7">
    <location>
        <position position="356"/>
    </location>
</feature>
<accession>A0A543BLY3</accession>
<evidence type="ECO:0000256" key="2">
    <source>
        <dbReference type="ARBA" id="ARBA00022801"/>
    </source>
</evidence>
<comment type="catalytic activity">
    <reaction evidence="9">
        <text>Hydrolysis of terminal, non-reducing beta-D-glucosyl residues with release of beta-D-glucose.</text>
        <dbReference type="EC" id="3.2.1.21"/>
    </reaction>
</comment>
<feature type="active site" description="Proton donor" evidence="7">
    <location>
        <position position="170"/>
    </location>
</feature>
<dbReference type="Pfam" id="PF00232">
    <property type="entry name" value="Glyco_hydro_1"/>
    <property type="match status" value="1"/>
</dbReference>
<evidence type="ECO:0000256" key="7">
    <source>
        <dbReference type="PIRSR" id="PIRSR617736-1"/>
    </source>
</evidence>
<dbReference type="GO" id="GO:0005829">
    <property type="term" value="C:cytosol"/>
    <property type="evidence" value="ECO:0007669"/>
    <property type="project" value="TreeGrafter"/>
</dbReference>
<dbReference type="SUPFAM" id="SSF51445">
    <property type="entry name" value="(Trans)glycosidases"/>
    <property type="match status" value="1"/>
</dbReference>
<dbReference type="FunFam" id="3.20.20.80:FF:000004">
    <property type="entry name" value="Beta-glucosidase 6-phospho-beta-glucosidase"/>
    <property type="match status" value="1"/>
</dbReference>
<keyword evidence="3" id="KW-0136">Cellulose degradation</keyword>
<evidence type="ECO:0000256" key="5">
    <source>
        <dbReference type="ARBA" id="ARBA00023295"/>
    </source>
</evidence>
<feature type="binding site" evidence="8">
    <location>
        <position position="24"/>
    </location>
    <ligand>
        <name>substrate</name>
    </ligand>
</feature>
<feature type="binding site" evidence="8">
    <location>
        <position position="169"/>
    </location>
    <ligand>
        <name>substrate</name>
    </ligand>
</feature>
<name>A0A543BLY3_9MICO</name>
<organism evidence="10 11">
    <name type="scientific">Microbacterium saperdae</name>
    <dbReference type="NCBI Taxonomy" id="69368"/>
    <lineage>
        <taxon>Bacteria</taxon>
        <taxon>Bacillati</taxon>
        <taxon>Actinomycetota</taxon>
        <taxon>Actinomycetes</taxon>
        <taxon>Micrococcales</taxon>
        <taxon>Microbacteriaceae</taxon>
        <taxon>Microbacterium</taxon>
    </lineage>
</organism>
<evidence type="ECO:0000313" key="10">
    <source>
        <dbReference type="EMBL" id="TQL85839.1"/>
    </source>
</evidence>
<reference evidence="10 11" key="1">
    <citation type="submission" date="2019-06" db="EMBL/GenBank/DDBJ databases">
        <title>Sequencing the genomes of 1000 actinobacteria strains.</title>
        <authorList>
            <person name="Klenk H.-P."/>
        </authorList>
    </citation>
    <scope>NUCLEOTIDE SEQUENCE [LARGE SCALE GENOMIC DNA]</scope>
    <source>
        <strain evidence="10 11">DSM 20169</strain>
    </source>
</reference>
<dbReference type="PANTHER" id="PTHR10353">
    <property type="entry name" value="GLYCOSYL HYDROLASE"/>
    <property type="match status" value="1"/>
</dbReference>
<feature type="binding site" evidence="8">
    <location>
        <begin position="409"/>
        <end position="410"/>
    </location>
    <ligand>
        <name>substrate</name>
    </ligand>
</feature>
<feature type="binding site" evidence="8">
    <location>
        <position position="295"/>
    </location>
    <ligand>
        <name>substrate</name>
    </ligand>
</feature>
<comment type="caution">
    <text evidence="10">The sequence shown here is derived from an EMBL/GenBank/DDBJ whole genome shotgun (WGS) entry which is preliminary data.</text>
</comment>
<keyword evidence="11" id="KW-1185">Reference proteome</keyword>
<keyword evidence="6" id="KW-0624">Polysaccharide degradation</keyword>
<gene>
    <name evidence="10" type="ORF">FB560_1473</name>
</gene>
<evidence type="ECO:0000256" key="6">
    <source>
        <dbReference type="ARBA" id="ARBA00023326"/>
    </source>
</evidence>
<dbReference type="InterPro" id="IPR001360">
    <property type="entry name" value="Glyco_hydro_1"/>
</dbReference>
<dbReference type="InterPro" id="IPR017736">
    <property type="entry name" value="Glyco_hydro_1_beta-glucosidase"/>
</dbReference>
<dbReference type="PRINTS" id="PR00131">
    <property type="entry name" value="GLHYDRLASE1"/>
</dbReference>
<dbReference type="NCBIfam" id="TIGR03356">
    <property type="entry name" value="BGL"/>
    <property type="match status" value="1"/>
</dbReference>
<evidence type="ECO:0000256" key="1">
    <source>
        <dbReference type="ARBA" id="ARBA00010838"/>
    </source>
</evidence>
<keyword evidence="2 9" id="KW-0378">Hydrolase</keyword>
<dbReference type="GO" id="GO:0030245">
    <property type="term" value="P:cellulose catabolic process"/>
    <property type="evidence" value="ECO:0007669"/>
    <property type="project" value="UniProtKB-KW"/>
</dbReference>
<dbReference type="OrthoDB" id="9765195at2"/>
<dbReference type="RefSeq" id="WP_141871755.1">
    <property type="nucleotide sequence ID" value="NZ_VFOX01000001.1"/>
</dbReference>
<evidence type="ECO:0000256" key="8">
    <source>
        <dbReference type="PIRSR" id="PIRSR617736-2"/>
    </source>
</evidence>
<keyword evidence="5 9" id="KW-0326">Glycosidase</keyword>
<evidence type="ECO:0000313" key="11">
    <source>
        <dbReference type="Proteomes" id="UP000317209"/>
    </source>
</evidence>
<dbReference type="EC" id="3.2.1.21" evidence="9"/>
<dbReference type="InterPro" id="IPR017853">
    <property type="entry name" value="GH"/>
</dbReference>
<dbReference type="Gene3D" id="3.20.20.80">
    <property type="entry name" value="Glycosidases"/>
    <property type="match status" value="1"/>
</dbReference>
<dbReference type="GO" id="GO:0008422">
    <property type="term" value="F:beta-glucosidase activity"/>
    <property type="evidence" value="ECO:0007669"/>
    <property type="project" value="UniProtKB-EC"/>
</dbReference>